<gene>
    <name evidence="4" type="ORF">ACFFF8_23395</name>
</gene>
<evidence type="ECO:0000313" key="4">
    <source>
        <dbReference type="EMBL" id="MFC0687539.1"/>
    </source>
</evidence>
<protein>
    <submittedName>
        <fullName evidence="4">RcnB family protein</fullName>
    </submittedName>
</protein>
<proteinExistence type="predicted"/>
<sequence>MRKFTAALLAAAIVVPSLAAPAMAQPGKPTQGHSNQGHATPAKKPSQTPHRFKKGEKFDRSRASHYQTVDYRKYRNVKAPPKGYHYVRSGNDLLLVGITSGLVAAVTMNMFH</sequence>
<keyword evidence="3" id="KW-0732">Signal</keyword>
<reference evidence="4 5" key="1">
    <citation type="submission" date="2024-09" db="EMBL/GenBank/DDBJ databases">
        <authorList>
            <person name="Sun Q."/>
            <person name="Mori K."/>
        </authorList>
    </citation>
    <scope>NUCLEOTIDE SEQUENCE [LARGE SCALE GENOMIC DNA]</scope>
    <source>
        <strain evidence="4 5">CICC 11035S</strain>
    </source>
</reference>
<dbReference type="Proteomes" id="UP001589858">
    <property type="component" value="Unassembled WGS sequence"/>
</dbReference>
<feature type="transmembrane region" description="Helical" evidence="2">
    <location>
        <begin position="93"/>
        <end position="111"/>
    </location>
</feature>
<comment type="caution">
    <text evidence="4">The sequence shown here is derived from an EMBL/GenBank/DDBJ whole genome shotgun (WGS) entry which is preliminary data.</text>
</comment>
<dbReference type="Gene3D" id="3.10.450.160">
    <property type="entry name" value="inner membrane protein cigr"/>
    <property type="match status" value="1"/>
</dbReference>
<dbReference type="RefSeq" id="WP_267220853.1">
    <property type="nucleotide sequence ID" value="NZ_JAPCWC010000008.1"/>
</dbReference>
<keyword evidence="2" id="KW-1133">Transmembrane helix</keyword>
<feature type="region of interest" description="Disordered" evidence="1">
    <location>
        <begin position="22"/>
        <end position="69"/>
    </location>
</feature>
<evidence type="ECO:0000313" key="5">
    <source>
        <dbReference type="Proteomes" id="UP001589858"/>
    </source>
</evidence>
<evidence type="ECO:0000256" key="2">
    <source>
        <dbReference type="SAM" id="Phobius"/>
    </source>
</evidence>
<organism evidence="4 5">
    <name type="scientific">Novosphingobium clariflavum</name>
    <dbReference type="NCBI Taxonomy" id="2029884"/>
    <lineage>
        <taxon>Bacteria</taxon>
        <taxon>Pseudomonadati</taxon>
        <taxon>Pseudomonadota</taxon>
        <taxon>Alphaproteobacteria</taxon>
        <taxon>Sphingomonadales</taxon>
        <taxon>Sphingomonadaceae</taxon>
        <taxon>Novosphingobium</taxon>
    </lineage>
</organism>
<accession>A0ABV6SE90</accession>
<dbReference type="Pfam" id="PF11776">
    <property type="entry name" value="RcnB"/>
    <property type="match status" value="1"/>
</dbReference>
<name>A0ABV6SE90_9SPHN</name>
<feature type="signal peptide" evidence="3">
    <location>
        <begin position="1"/>
        <end position="24"/>
    </location>
</feature>
<evidence type="ECO:0000256" key="3">
    <source>
        <dbReference type="SAM" id="SignalP"/>
    </source>
</evidence>
<dbReference type="InterPro" id="IPR024572">
    <property type="entry name" value="RcnB"/>
</dbReference>
<feature type="chain" id="PRO_5045297302" evidence="3">
    <location>
        <begin position="25"/>
        <end position="112"/>
    </location>
</feature>
<keyword evidence="5" id="KW-1185">Reference proteome</keyword>
<dbReference type="EMBL" id="JBHLTM010000086">
    <property type="protein sequence ID" value="MFC0687539.1"/>
    <property type="molecule type" value="Genomic_DNA"/>
</dbReference>
<keyword evidence="2" id="KW-0472">Membrane</keyword>
<keyword evidence="2" id="KW-0812">Transmembrane</keyword>
<evidence type="ECO:0000256" key="1">
    <source>
        <dbReference type="SAM" id="MobiDB-lite"/>
    </source>
</evidence>